<keyword evidence="2" id="KW-1185">Reference proteome</keyword>
<gene>
    <name evidence="1" type="ORF">FNY97_06600</name>
</gene>
<comment type="caution">
    <text evidence="1">The sequence shown here is derived from an EMBL/GenBank/DDBJ whole genome shotgun (WGS) entry which is preliminary data.</text>
</comment>
<name>A0A553FXH1_9CORY</name>
<dbReference type="AlphaFoldDB" id="A0A553FXH1"/>
<accession>A0A553FXH1</accession>
<organism evidence="1 2">
    <name type="scientific">Corynebacterium hiratae</name>
    <dbReference type="NCBI Taxonomy" id="3139423"/>
    <lineage>
        <taxon>Bacteria</taxon>
        <taxon>Bacillati</taxon>
        <taxon>Actinomycetota</taxon>
        <taxon>Actinomycetes</taxon>
        <taxon>Mycobacteriales</taxon>
        <taxon>Corynebacteriaceae</taxon>
        <taxon>Corynebacterium</taxon>
    </lineage>
</organism>
<evidence type="ECO:0000313" key="2">
    <source>
        <dbReference type="Proteomes" id="UP000320443"/>
    </source>
</evidence>
<proteinExistence type="predicted"/>
<protein>
    <submittedName>
        <fullName evidence="1">Uncharacterized protein</fullName>
    </submittedName>
</protein>
<reference evidence="1 2" key="1">
    <citation type="submission" date="2019-07" db="EMBL/GenBank/DDBJ databases">
        <title>Draft genome of C. aurimucosum strain 2274.</title>
        <authorList>
            <person name="Pacheco L.G.C."/>
            <person name="Aguiar E.R.G.R."/>
            <person name="Santos C.S."/>
            <person name="Rocha D.J.P.G."/>
            <person name="Sant'Anna L.O."/>
            <person name="Mattos-Guaraldi A.L."/>
            <person name="Santos L.S."/>
        </authorList>
    </citation>
    <scope>NUCLEOTIDE SEQUENCE [LARGE SCALE GENOMIC DNA]</scope>
    <source>
        <strain evidence="1 2">2274</strain>
    </source>
</reference>
<dbReference type="Proteomes" id="UP000320443">
    <property type="component" value="Unassembled WGS sequence"/>
</dbReference>
<dbReference type="EMBL" id="VKDK01000008">
    <property type="protein sequence ID" value="TRX61945.1"/>
    <property type="molecule type" value="Genomic_DNA"/>
</dbReference>
<evidence type="ECO:0000313" key="1">
    <source>
        <dbReference type="EMBL" id="TRX61945.1"/>
    </source>
</evidence>
<sequence>MQRWVWRDGALVDGAGEVIARVRPTGLLLPGTGTTIAFEHIPGARRFTVRGSDFSAEQISFTVNKLRAVCQGREYLLERTNPFRRERRILALSGPAAEVARTTPRGRDLEVAVGELPLTDAAFTSYCCLLLDGSIRPFRT</sequence>
<dbReference type="RefSeq" id="WP_144013454.1">
    <property type="nucleotide sequence ID" value="NZ_VKDK01000008.1"/>
</dbReference>